<feature type="region of interest" description="Disordered" evidence="1">
    <location>
        <begin position="117"/>
        <end position="157"/>
    </location>
</feature>
<dbReference type="GO" id="GO:0000500">
    <property type="term" value="C:RNA polymerase I upstream activating factor complex"/>
    <property type="evidence" value="ECO:0007669"/>
    <property type="project" value="InterPro"/>
</dbReference>
<evidence type="ECO:0000313" key="2">
    <source>
        <dbReference type="EMBL" id="CEH12495.1"/>
    </source>
</evidence>
<feature type="compositionally biased region" description="Low complexity" evidence="1">
    <location>
        <begin position="259"/>
        <end position="280"/>
    </location>
</feature>
<proteinExistence type="predicted"/>
<dbReference type="PANTHER" id="PTHR28079:SF1">
    <property type="entry name" value="RNA POLYMERASE I-SPECIFIC TRANSCRIPTION INITIATION FACTOR RRN5"/>
    <property type="match status" value="1"/>
</dbReference>
<protein>
    <submittedName>
        <fullName evidence="2">Uncharacterized protein</fullName>
    </submittedName>
</protein>
<evidence type="ECO:0000256" key="1">
    <source>
        <dbReference type="SAM" id="MobiDB-lite"/>
    </source>
</evidence>
<feature type="compositionally biased region" description="Basic and acidic residues" evidence="1">
    <location>
        <begin position="1"/>
        <end position="13"/>
    </location>
</feature>
<dbReference type="GO" id="GO:0000182">
    <property type="term" value="F:rDNA binding"/>
    <property type="evidence" value="ECO:0007669"/>
    <property type="project" value="TreeGrafter"/>
</dbReference>
<feature type="compositionally biased region" description="Polar residues" evidence="1">
    <location>
        <begin position="14"/>
        <end position="31"/>
    </location>
</feature>
<dbReference type="EMBL" id="CCYA01000152">
    <property type="protein sequence ID" value="CEH12495.1"/>
    <property type="molecule type" value="Genomic_DNA"/>
</dbReference>
<feature type="compositionally biased region" description="Polar residues" evidence="1">
    <location>
        <begin position="144"/>
        <end position="157"/>
    </location>
</feature>
<dbReference type="PANTHER" id="PTHR28079">
    <property type="entry name" value="RNA POLYMERASE I-SPECIFIC TRANSCRIPTION INITIATION FACTOR RRN5"/>
    <property type="match status" value="1"/>
</dbReference>
<evidence type="ECO:0000313" key="3">
    <source>
        <dbReference type="Proteomes" id="UP000054845"/>
    </source>
</evidence>
<dbReference type="GO" id="GO:0001181">
    <property type="term" value="F:RNA polymerase I general transcription initiation factor activity"/>
    <property type="evidence" value="ECO:0007669"/>
    <property type="project" value="TreeGrafter"/>
</dbReference>
<accession>A0A0P1B939</accession>
<feature type="region of interest" description="Disordered" evidence="1">
    <location>
        <begin position="1"/>
        <end position="103"/>
    </location>
</feature>
<dbReference type="GO" id="GO:0006361">
    <property type="term" value="P:transcription initiation at RNA polymerase I promoter"/>
    <property type="evidence" value="ECO:0007669"/>
    <property type="project" value="TreeGrafter"/>
</dbReference>
<feature type="compositionally biased region" description="Low complexity" evidence="1">
    <location>
        <begin position="44"/>
        <end position="60"/>
    </location>
</feature>
<dbReference type="OrthoDB" id="2240312at2759"/>
<dbReference type="GO" id="GO:0042790">
    <property type="term" value="P:nucleolar large rRNA transcription by RNA polymerase I"/>
    <property type="evidence" value="ECO:0007669"/>
    <property type="project" value="InterPro"/>
</dbReference>
<feature type="region of interest" description="Disordered" evidence="1">
    <location>
        <begin position="169"/>
        <end position="201"/>
    </location>
</feature>
<reference evidence="3" key="1">
    <citation type="submission" date="2014-09" db="EMBL/GenBank/DDBJ databases">
        <authorList>
            <person name="Sharma Rahul"/>
            <person name="Thines Marco"/>
        </authorList>
    </citation>
    <scope>NUCLEOTIDE SEQUENCE [LARGE SCALE GENOMIC DNA]</scope>
</reference>
<organism evidence="2 3">
    <name type="scientific">Ceraceosorus bombacis</name>
    <dbReference type="NCBI Taxonomy" id="401625"/>
    <lineage>
        <taxon>Eukaryota</taxon>
        <taxon>Fungi</taxon>
        <taxon>Dikarya</taxon>
        <taxon>Basidiomycota</taxon>
        <taxon>Ustilaginomycotina</taxon>
        <taxon>Exobasidiomycetes</taxon>
        <taxon>Ceraceosorales</taxon>
        <taxon>Ceraceosoraceae</taxon>
        <taxon>Ceraceosorus</taxon>
    </lineage>
</organism>
<keyword evidence="3" id="KW-1185">Reference proteome</keyword>
<feature type="compositionally biased region" description="Low complexity" evidence="1">
    <location>
        <begin position="70"/>
        <end position="89"/>
    </location>
</feature>
<dbReference type="AlphaFoldDB" id="A0A0P1B939"/>
<dbReference type="STRING" id="401625.A0A0P1B939"/>
<sequence length="502" mass="54706">MQGQRVIDDEHIQSHSPASAAALQQGSTGQADYSHHHQPSQGVEAGAGAGAEAEAEAGAEQMTHAPVFFPASYPSAPSGSGDSPSTSTGIYAPYNPPHYPIQHDSHIHFLDLPHTAAQAAASPTEQHSAAAPDPTPARFVVANGSATSPSDALTPSTLASPVVEREIEAQQAVDAERTTPQTASKRDREAELQGPITSRHDQRFTHGYARLLLHESDQFMQHLRPGIVSARQVEQYEYFGSDLHKYRCKRKRARRRGNSSELSSDSDASRSDSSIASSNDESAWTLEELERLWPALARHSKQRPDLIADDVGKPIQQICLLIGLLEHRRTAGQDNHSLRQRANTVHRRMPQAVEVSREWLEVEEAQAKAIHVREAWLLNKLACEEAHDAPSSRMQHDSDAQVVAGPSTISLAPMMMGAGEVMMSSEASMPAHGDAQTTMQELSDSMHLPISWDEQLPRLCQDAPCAAMGDKGGDHTISATRARTKRELLVHRYRLGLAILDG</sequence>
<feature type="region of interest" description="Disordered" evidence="1">
    <location>
        <begin position="249"/>
        <end position="280"/>
    </location>
</feature>
<dbReference type="InterPro" id="IPR039601">
    <property type="entry name" value="Rrn5"/>
</dbReference>
<dbReference type="Proteomes" id="UP000054845">
    <property type="component" value="Unassembled WGS sequence"/>
</dbReference>
<name>A0A0P1B939_9BASI</name>